<dbReference type="NCBIfam" id="NF047798">
    <property type="entry name" value="leader_Chryseo"/>
    <property type="match status" value="1"/>
</dbReference>
<accession>A0A1H1BBA0</accession>
<protein>
    <recommendedName>
        <fullName evidence="3">Bacteriocin-type signal sequence-containing protein</fullName>
    </recommendedName>
</protein>
<sequence length="65" mass="7091">MKNLKKLNRQNLKEVLGGHTCPGTLIHVEWNGYHACCLQMPPGGNPCNGTMCLIPVDMCDNGNPL</sequence>
<evidence type="ECO:0008006" key="3">
    <source>
        <dbReference type="Google" id="ProtNLM"/>
    </source>
</evidence>
<dbReference type="InterPro" id="IPR058074">
    <property type="entry name" value="Bacteriocin-like"/>
</dbReference>
<gene>
    <name evidence="1" type="ORF">SAMN05421664_1779</name>
</gene>
<name>A0A1H1BBA0_9FLAO</name>
<evidence type="ECO:0000313" key="2">
    <source>
        <dbReference type="Proteomes" id="UP000199627"/>
    </source>
</evidence>
<proteinExistence type="predicted"/>
<reference evidence="2" key="1">
    <citation type="submission" date="2016-10" db="EMBL/GenBank/DDBJ databases">
        <authorList>
            <person name="Varghese N."/>
            <person name="Submissions S."/>
        </authorList>
    </citation>
    <scope>NUCLEOTIDE SEQUENCE [LARGE SCALE GENOMIC DNA]</scope>
    <source>
        <strain evidence="2">DSM 17072</strain>
    </source>
</reference>
<evidence type="ECO:0000313" key="1">
    <source>
        <dbReference type="EMBL" id="SDQ48646.1"/>
    </source>
</evidence>
<keyword evidence="2" id="KW-1185">Reference proteome</keyword>
<dbReference type="AlphaFoldDB" id="A0A1H1BBA0"/>
<organism evidence="1 2">
    <name type="scientific">Chryseobacterium soldanellicola</name>
    <dbReference type="NCBI Taxonomy" id="311333"/>
    <lineage>
        <taxon>Bacteria</taxon>
        <taxon>Pseudomonadati</taxon>
        <taxon>Bacteroidota</taxon>
        <taxon>Flavobacteriia</taxon>
        <taxon>Flavobacteriales</taxon>
        <taxon>Weeksellaceae</taxon>
        <taxon>Chryseobacterium group</taxon>
        <taxon>Chryseobacterium</taxon>
    </lineage>
</organism>
<dbReference type="RefSeq" id="WP_089755369.1">
    <property type="nucleotide sequence ID" value="NZ_FNKL01000002.1"/>
</dbReference>
<dbReference type="Proteomes" id="UP000199627">
    <property type="component" value="Unassembled WGS sequence"/>
</dbReference>
<dbReference type="EMBL" id="FNKL01000002">
    <property type="protein sequence ID" value="SDQ48646.1"/>
    <property type="molecule type" value="Genomic_DNA"/>
</dbReference>
<dbReference type="OrthoDB" id="1264991at2"/>